<dbReference type="Gene3D" id="3.90.80.10">
    <property type="entry name" value="Inorganic pyrophosphatase"/>
    <property type="match status" value="1"/>
</dbReference>
<evidence type="ECO:0000256" key="8">
    <source>
        <dbReference type="ARBA" id="ARBA00047820"/>
    </source>
</evidence>
<keyword evidence="6" id="KW-0460">Magnesium</keyword>
<evidence type="ECO:0000256" key="4">
    <source>
        <dbReference type="ARBA" id="ARBA00022723"/>
    </source>
</evidence>
<protein>
    <recommendedName>
        <fullName evidence="7">Inorganic pyrophosphatase</fullName>
        <ecNumber evidence="2">3.6.1.1</ecNumber>
    </recommendedName>
</protein>
<comment type="catalytic activity">
    <reaction evidence="8">
        <text>diphosphate + H2O = 2 phosphate + H(+)</text>
        <dbReference type="Rhea" id="RHEA:24576"/>
        <dbReference type="ChEBI" id="CHEBI:15377"/>
        <dbReference type="ChEBI" id="CHEBI:15378"/>
        <dbReference type="ChEBI" id="CHEBI:33019"/>
        <dbReference type="ChEBI" id="CHEBI:43474"/>
        <dbReference type="EC" id="3.6.1.1"/>
    </reaction>
</comment>
<proteinExistence type="inferred from homology"/>
<dbReference type="EMBL" id="CAFAAQ010000141">
    <property type="protein sequence ID" value="CAB4814901.1"/>
    <property type="molecule type" value="Genomic_DNA"/>
</dbReference>
<dbReference type="PANTHER" id="PTHR10286">
    <property type="entry name" value="INORGANIC PYROPHOSPHATASE"/>
    <property type="match status" value="1"/>
</dbReference>
<dbReference type="PROSITE" id="PS00387">
    <property type="entry name" value="PPASE"/>
    <property type="match status" value="1"/>
</dbReference>
<dbReference type="GO" id="GO:0000287">
    <property type="term" value="F:magnesium ion binding"/>
    <property type="evidence" value="ECO:0007669"/>
    <property type="project" value="InterPro"/>
</dbReference>
<evidence type="ECO:0000256" key="6">
    <source>
        <dbReference type="ARBA" id="ARBA00022842"/>
    </source>
</evidence>
<dbReference type="EMBL" id="CAFBOG010000095">
    <property type="protein sequence ID" value="CAB4982640.1"/>
    <property type="molecule type" value="Genomic_DNA"/>
</dbReference>
<evidence type="ECO:0000313" key="11">
    <source>
        <dbReference type="EMBL" id="CAB5033581.1"/>
    </source>
</evidence>
<dbReference type="HAMAP" id="MF_00209">
    <property type="entry name" value="Inorganic_PPase"/>
    <property type="match status" value="1"/>
</dbReference>
<organism evidence="10">
    <name type="scientific">freshwater metagenome</name>
    <dbReference type="NCBI Taxonomy" id="449393"/>
    <lineage>
        <taxon>unclassified sequences</taxon>
        <taxon>metagenomes</taxon>
        <taxon>ecological metagenomes</taxon>
    </lineage>
</organism>
<evidence type="ECO:0000256" key="2">
    <source>
        <dbReference type="ARBA" id="ARBA00012146"/>
    </source>
</evidence>
<gene>
    <name evidence="9" type="ORF">UFOPK3046_01386</name>
    <name evidence="10" type="ORF">UFOPK3914_01108</name>
    <name evidence="11" type="ORF">UFOPK4173_00890</name>
</gene>
<dbReference type="EMBL" id="CAFBPW010000086">
    <property type="protein sequence ID" value="CAB5033581.1"/>
    <property type="molecule type" value="Genomic_DNA"/>
</dbReference>
<dbReference type="Pfam" id="PF00719">
    <property type="entry name" value="Pyrophosphatase"/>
    <property type="match status" value="1"/>
</dbReference>
<evidence type="ECO:0000256" key="1">
    <source>
        <dbReference type="ARBA" id="ARBA00001946"/>
    </source>
</evidence>
<dbReference type="InterPro" id="IPR036649">
    <property type="entry name" value="Pyrophosphatase_sf"/>
</dbReference>
<evidence type="ECO:0000313" key="10">
    <source>
        <dbReference type="EMBL" id="CAB4982640.1"/>
    </source>
</evidence>
<dbReference type="GO" id="GO:0004427">
    <property type="term" value="F:inorganic diphosphate phosphatase activity"/>
    <property type="evidence" value="ECO:0007669"/>
    <property type="project" value="UniProtKB-EC"/>
</dbReference>
<comment type="cofactor">
    <cofactor evidence="1">
        <name>Mg(2+)</name>
        <dbReference type="ChEBI" id="CHEBI:18420"/>
    </cofactor>
</comment>
<accession>A0A6J7MN91</accession>
<keyword evidence="4" id="KW-0479">Metal-binding</keyword>
<dbReference type="FunFam" id="3.90.80.10:FF:000003">
    <property type="entry name" value="Inorganic pyrophosphatase"/>
    <property type="match status" value="1"/>
</dbReference>
<dbReference type="AlphaFoldDB" id="A0A6J7MN91"/>
<name>A0A6J7MN91_9ZZZZ</name>
<dbReference type="CDD" id="cd00412">
    <property type="entry name" value="pyrophosphatase"/>
    <property type="match status" value="1"/>
</dbReference>
<evidence type="ECO:0000256" key="3">
    <source>
        <dbReference type="ARBA" id="ARBA00022490"/>
    </source>
</evidence>
<keyword evidence="5" id="KW-0378">Hydrolase</keyword>
<sequence length="173" mass="19381">MTKESPQGQREGDGSDWYEVVVEIPKGSRNKYEIDHDHGEAWLDRHLFSTTVYPTEYGFFPNTLAEDGDPLDALVLLEEATFPGCHIRARPIAVLEMTDEAGRDLKVLCVPSGDPRWDYLQDVGDVPMHQLAEIQQFFKVYKDLEPGKASAVGEWSNRAAAISAIAADRARFV</sequence>
<dbReference type="GO" id="GO:0006796">
    <property type="term" value="P:phosphate-containing compound metabolic process"/>
    <property type="evidence" value="ECO:0007669"/>
    <property type="project" value="InterPro"/>
</dbReference>
<reference evidence="10" key="1">
    <citation type="submission" date="2020-05" db="EMBL/GenBank/DDBJ databases">
        <authorList>
            <person name="Chiriac C."/>
            <person name="Salcher M."/>
            <person name="Ghai R."/>
            <person name="Kavagutti S V."/>
        </authorList>
    </citation>
    <scope>NUCLEOTIDE SEQUENCE</scope>
</reference>
<evidence type="ECO:0000313" key="9">
    <source>
        <dbReference type="EMBL" id="CAB4814901.1"/>
    </source>
</evidence>
<evidence type="ECO:0000256" key="5">
    <source>
        <dbReference type="ARBA" id="ARBA00022801"/>
    </source>
</evidence>
<dbReference type="SUPFAM" id="SSF50324">
    <property type="entry name" value="Inorganic pyrophosphatase"/>
    <property type="match status" value="1"/>
</dbReference>
<evidence type="ECO:0000256" key="7">
    <source>
        <dbReference type="ARBA" id="ARBA00040300"/>
    </source>
</evidence>
<dbReference type="GO" id="GO:0005737">
    <property type="term" value="C:cytoplasm"/>
    <property type="evidence" value="ECO:0007669"/>
    <property type="project" value="InterPro"/>
</dbReference>
<dbReference type="EC" id="3.6.1.1" evidence="2"/>
<dbReference type="InterPro" id="IPR008162">
    <property type="entry name" value="Pyrophosphatase"/>
</dbReference>
<keyword evidence="3" id="KW-0963">Cytoplasm</keyword>